<comment type="caution">
    <text evidence="2">The sequence shown here is derived from an EMBL/GenBank/DDBJ whole genome shotgun (WGS) entry which is preliminary data.</text>
</comment>
<evidence type="ECO:0000256" key="1">
    <source>
        <dbReference type="SAM" id="MobiDB-lite"/>
    </source>
</evidence>
<keyword evidence="3" id="KW-1185">Reference proteome</keyword>
<feature type="non-terminal residue" evidence="2">
    <location>
        <position position="1"/>
    </location>
</feature>
<feature type="compositionally biased region" description="Polar residues" evidence="1">
    <location>
        <begin position="7"/>
        <end position="26"/>
    </location>
</feature>
<evidence type="ECO:0000313" key="2">
    <source>
        <dbReference type="EMBL" id="KAL0168190.1"/>
    </source>
</evidence>
<proteinExistence type="predicted"/>
<dbReference type="AlphaFoldDB" id="A0ABD0P3K9"/>
<name>A0ABD0P3K9_CIRMR</name>
<accession>A0ABD0P3K9</accession>
<sequence length="51" mass="5775">HFMGKKSISNSQFQDSPNTMGESGSSEDLKELITQEAQLEDPKRTQDVYNQ</sequence>
<evidence type="ECO:0000313" key="3">
    <source>
        <dbReference type="Proteomes" id="UP001529510"/>
    </source>
</evidence>
<feature type="non-terminal residue" evidence="2">
    <location>
        <position position="51"/>
    </location>
</feature>
<gene>
    <name evidence="2" type="ORF">M9458_036412</name>
</gene>
<feature type="compositionally biased region" description="Basic and acidic residues" evidence="1">
    <location>
        <begin position="40"/>
        <end position="51"/>
    </location>
</feature>
<feature type="region of interest" description="Disordered" evidence="1">
    <location>
        <begin position="1"/>
        <end position="51"/>
    </location>
</feature>
<organism evidence="2 3">
    <name type="scientific">Cirrhinus mrigala</name>
    <name type="common">Mrigala</name>
    <dbReference type="NCBI Taxonomy" id="683832"/>
    <lineage>
        <taxon>Eukaryota</taxon>
        <taxon>Metazoa</taxon>
        <taxon>Chordata</taxon>
        <taxon>Craniata</taxon>
        <taxon>Vertebrata</taxon>
        <taxon>Euteleostomi</taxon>
        <taxon>Actinopterygii</taxon>
        <taxon>Neopterygii</taxon>
        <taxon>Teleostei</taxon>
        <taxon>Ostariophysi</taxon>
        <taxon>Cypriniformes</taxon>
        <taxon>Cyprinidae</taxon>
        <taxon>Labeoninae</taxon>
        <taxon>Labeonini</taxon>
        <taxon>Cirrhinus</taxon>
    </lineage>
</organism>
<reference evidence="2 3" key="1">
    <citation type="submission" date="2024-05" db="EMBL/GenBank/DDBJ databases">
        <title>Genome sequencing and assembly of Indian major carp, Cirrhinus mrigala (Hamilton, 1822).</title>
        <authorList>
            <person name="Mohindra V."/>
            <person name="Chowdhury L.M."/>
            <person name="Lal K."/>
            <person name="Jena J.K."/>
        </authorList>
    </citation>
    <scope>NUCLEOTIDE SEQUENCE [LARGE SCALE GENOMIC DNA]</scope>
    <source>
        <strain evidence="2">CM1030</strain>
        <tissue evidence="2">Blood</tissue>
    </source>
</reference>
<protein>
    <submittedName>
        <fullName evidence="2">Uncharacterized protein</fullName>
    </submittedName>
</protein>
<dbReference type="EMBL" id="JAMKFB020000018">
    <property type="protein sequence ID" value="KAL0168190.1"/>
    <property type="molecule type" value="Genomic_DNA"/>
</dbReference>
<dbReference type="Proteomes" id="UP001529510">
    <property type="component" value="Unassembled WGS sequence"/>
</dbReference>